<dbReference type="Pfam" id="PF18044">
    <property type="entry name" value="zf-CCCH_4"/>
    <property type="match status" value="1"/>
</dbReference>
<dbReference type="OrthoDB" id="448585at2759"/>
<sequence length="184" mass="20206">MEMKRLAAHKKTIMCKFFELGQCTRGDRCTFAHGSEQLRQAPDFSKTRLCADFIEHGNCHFGRKCSFAHGKRELRPGSAAKLGRPGQLLGSGCMGRGGRGMVSPGPVSAVYMNSLHESAAMKLLFDATARSSFSTGAESLKSAEADDSFGCHGDLSPLRRRRFRGTNGMGRSREDHGNHRVIIW</sequence>
<dbReference type="PANTHER" id="PTHR12547">
    <property type="entry name" value="CCCH ZINC FINGER/TIS11-RELATED"/>
    <property type="match status" value="1"/>
</dbReference>
<dbReference type="EMBL" id="CAMXCT030000689">
    <property type="protein sequence ID" value="CAL4769482.1"/>
    <property type="molecule type" value="Genomic_DNA"/>
</dbReference>
<evidence type="ECO:0000313" key="7">
    <source>
        <dbReference type="EMBL" id="CAI3982170.1"/>
    </source>
</evidence>
<protein>
    <submittedName>
        <fullName evidence="9">mRNA decay activator protein ZFP36L3 (Zinc finger protein 36, C3H1 type-like 3) (Zinc finger protein 36-like 3)</fullName>
    </submittedName>
</protein>
<dbReference type="InterPro" id="IPR036855">
    <property type="entry name" value="Znf_CCCH_sf"/>
</dbReference>
<keyword evidence="1 5" id="KW-0479">Metal-binding</keyword>
<feature type="zinc finger region" description="C3H1-type" evidence="5">
    <location>
        <begin position="44"/>
        <end position="72"/>
    </location>
</feature>
<keyword evidence="3 5" id="KW-0863">Zinc-finger</keyword>
<evidence type="ECO:0000256" key="4">
    <source>
        <dbReference type="ARBA" id="ARBA00022833"/>
    </source>
</evidence>
<dbReference type="Gene3D" id="4.10.1000.10">
    <property type="entry name" value="Zinc finger, CCCH-type"/>
    <property type="match status" value="2"/>
</dbReference>
<evidence type="ECO:0000256" key="2">
    <source>
        <dbReference type="ARBA" id="ARBA00022737"/>
    </source>
</evidence>
<dbReference type="InterPro" id="IPR041367">
    <property type="entry name" value="Znf-CCCH_4"/>
</dbReference>
<evidence type="ECO:0000256" key="3">
    <source>
        <dbReference type="ARBA" id="ARBA00022771"/>
    </source>
</evidence>
<dbReference type="PANTHER" id="PTHR12547:SF18">
    <property type="entry name" value="PROTEIN TIS11"/>
    <property type="match status" value="1"/>
</dbReference>
<organism evidence="7">
    <name type="scientific">Cladocopium goreaui</name>
    <dbReference type="NCBI Taxonomy" id="2562237"/>
    <lineage>
        <taxon>Eukaryota</taxon>
        <taxon>Sar</taxon>
        <taxon>Alveolata</taxon>
        <taxon>Dinophyceae</taxon>
        <taxon>Suessiales</taxon>
        <taxon>Symbiodiniaceae</taxon>
        <taxon>Cladocopium</taxon>
    </lineage>
</organism>
<dbReference type="SUPFAM" id="SSF90229">
    <property type="entry name" value="CCCH zinc finger"/>
    <property type="match status" value="2"/>
</dbReference>
<keyword evidence="2" id="KW-0677">Repeat</keyword>
<dbReference type="GO" id="GO:0003729">
    <property type="term" value="F:mRNA binding"/>
    <property type="evidence" value="ECO:0007669"/>
    <property type="project" value="InterPro"/>
</dbReference>
<comment type="caution">
    <text evidence="7">The sequence shown here is derived from an EMBL/GenBank/DDBJ whole genome shotgun (WGS) entry which is preliminary data.</text>
</comment>
<evidence type="ECO:0000313" key="8">
    <source>
        <dbReference type="EMBL" id="CAL1135545.1"/>
    </source>
</evidence>
<reference evidence="7" key="1">
    <citation type="submission" date="2022-10" db="EMBL/GenBank/DDBJ databases">
        <authorList>
            <person name="Chen Y."/>
            <person name="Dougan E. K."/>
            <person name="Chan C."/>
            <person name="Rhodes N."/>
            <person name="Thang M."/>
        </authorList>
    </citation>
    <scope>NUCLEOTIDE SEQUENCE</scope>
</reference>
<feature type="domain" description="C3H1-type" evidence="6">
    <location>
        <begin position="44"/>
        <end position="72"/>
    </location>
</feature>
<dbReference type="Pfam" id="PF00642">
    <property type="entry name" value="zf-CCCH"/>
    <property type="match status" value="1"/>
</dbReference>
<dbReference type="FunFam" id="4.10.1000.10:FF:000001">
    <property type="entry name" value="zinc finger CCCH domain-containing protein 15-like"/>
    <property type="match status" value="1"/>
</dbReference>
<proteinExistence type="predicted"/>
<dbReference type="EMBL" id="CAMXCT010000689">
    <property type="protein sequence ID" value="CAI3982170.1"/>
    <property type="molecule type" value="Genomic_DNA"/>
</dbReference>
<gene>
    <name evidence="7" type="ORF">C1SCF055_LOCUS9898</name>
</gene>
<feature type="domain" description="C3H1-type" evidence="6">
    <location>
        <begin position="10"/>
        <end position="36"/>
    </location>
</feature>
<evidence type="ECO:0000313" key="10">
    <source>
        <dbReference type="Proteomes" id="UP001152797"/>
    </source>
</evidence>
<keyword evidence="4 5" id="KW-0862">Zinc</keyword>
<evidence type="ECO:0000256" key="5">
    <source>
        <dbReference type="PROSITE-ProRule" id="PRU00723"/>
    </source>
</evidence>
<dbReference type="SMART" id="SM00356">
    <property type="entry name" value="ZnF_C3H1"/>
    <property type="match status" value="2"/>
</dbReference>
<evidence type="ECO:0000256" key="1">
    <source>
        <dbReference type="ARBA" id="ARBA00022723"/>
    </source>
</evidence>
<accession>A0A9P1BZ62</accession>
<feature type="zinc finger region" description="C3H1-type" evidence="5">
    <location>
        <begin position="10"/>
        <end position="36"/>
    </location>
</feature>
<dbReference type="GO" id="GO:0008270">
    <property type="term" value="F:zinc ion binding"/>
    <property type="evidence" value="ECO:0007669"/>
    <property type="project" value="UniProtKB-KW"/>
</dbReference>
<dbReference type="Proteomes" id="UP001152797">
    <property type="component" value="Unassembled WGS sequence"/>
</dbReference>
<keyword evidence="10" id="KW-1185">Reference proteome</keyword>
<evidence type="ECO:0000259" key="6">
    <source>
        <dbReference type="PROSITE" id="PS50103"/>
    </source>
</evidence>
<evidence type="ECO:0000313" key="9">
    <source>
        <dbReference type="EMBL" id="CAL4769482.1"/>
    </source>
</evidence>
<dbReference type="AlphaFoldDB" id="A0A9P1BZ62"/>
<dbReference type="InterPro" id="IPR000571">
    <property type="entry name" value="Znf_CCCH"/>
</dbReference>
<dbReference type="PROSITE" id="PS50103">
    <property type="entry name" value="ZF_C3H1"/>
    <property type="match status" value="2"/>
</dbReference>
<dbReference type="InterPro" id="IPR045877">
    <property type="entry name" value="ZFP36-like"/>
</dbReference>
<reference evidence="8" key="2">
    <citation type="submission" date="2024-04" db="EMBL/GenBank/DDBJ databases">
        <authorList>
            <person name="Chen Y."/>
            <person name="Shah S."/>
            <person name="Dougan E. K."/>
            <person name="Thang M."/>
            <person name="Chan C."/>
        </authorList>
    </citation>
    <scope>NUCLEOTIDE SEQUENCE [LARGE SCALE GENOMIC DNA]</scope>
</reference>
<dbReference type="EMBL" id="CAMXCT020000689">
    <property type="protein sequence ID" value="CAL1135545.1"/>
    <property type="molecule type" value="Genomic_DNA"/>
</dbReference>
<name>A0A9P1BZ62_9DINO</name>